<dbReference type="OrthoDB" id="2744543at2759"/>
<evidence type="ECO:0000313" key="3">
    <source>
        <dbReference type="EMBL" id="KAF2216081.1"/>
    </source>
</evidence>
<evidence type="ECO:0000259" key="2">
    <source>
        <dbReference type="Pfam" id="PF00583"/>
    </source>
</evidence>
<sequence length="133" mass="14690">MPRRRLCPEIPQLQDNISSASNTNPRKEIKARPAESPSYSIRFATSDDANVIRAIEAPSIRVWLALGQVFLAVNSSASNEEVVGVIATLPKDHTIFIAEISVLEEHHRKGIGSMLLNGCFRLESHRARAENST</sequence>
<dbReference type="InterPro" id="IPR000182">
    <property type="entry name" value="GNAT_dom"/>
</dbReference>
<feature type="compositionally biased region" description="Polar residues" evidence="1">
    <location>
        <begin position="15"/>
        <end position="24"/>
    </location>
</feature>
<evidence type="ECO:0000256" key="1">
    <source>
        <dbReference type="SAM" id="MobiDB-lite"/>
    </source>
</evidence>
<dbReference type="GO" id="GO:0016747">
    <property type="term" value="F:acyltransferase activity, transferring groups other than amino-acyl groups"/>
    <property type="evidence" value="ECO:0007669"/>
    <property type="project" value="InterPro"/>
</dbReference>
<reference evidence="3" key="1">
    <citation type="journal article" date="2020" name="Stud. Mycol.">
        <title>101 Dothideomycetes genomes: a test case for predicting lifestyles and emergence of pathogens.</title>
        <authorList>
            <person name="Haridas S."/>
            <person name="Albert R."/>
            <person name="Binder M."/>
            <person name="Bloem J."/>
            <person name="Labutti K."/>
            <person name="Salamov A."/>
            <person name="Andreopoulos B."/>
            <person name="Baker S."/>
            <person name="Barry K."/>
            <person name="Bills G."/>
            <person name="Bluhm B."/>
            <person name="Cannon C."/>
            <person name="Castanera R."/>
            <person name="Culley D."/>
            <person name="Daum C."/>
            <person name="Ezra D."/>
            <person name="Gonzalez J."/>
            <person name="Henrissat B."/>
            <person name="Kuo A."/>
            <person name="Liang C."/>
            <person name="Lipzen A."/>
            <person name="Lutzoni F."/>
            <person name="Magnuson J."/>
            <person name="Mondo S."/>
            <person name="Nolan M."/>
            <person name="Ohm R."/>
            <person name="Pangilinan J."/>
            <person name="Park H.-J."/>
            <person name="Ramirez L."/>
            <person name="Alfaro M."/>
            <person name="Sun H."/>
            <person name="Tritt A."/>
            <person name="Yoshinaga Y."/>
            <person name="Zwiers L.-H."/>
            <person name="Turgeon B."/>
            <person name="Goodwin S."/>
            <person name="Spatafora J."/>
            <person name="Crous P."/>
            <person name="Grigoriev I."/>
        </authorList>
    </citation>
    <scope>NUCLEOTIDE SEQUENCE</scope>
    <source>
        <strain evidence="3">SCOH1-5</strain>
    </source>
</reference>
<dbReference type="InterPro" id="IPR016181">
    <property type="entry name" value="Acyl_CoA_acyltransferase"/>
</dbReference>
<dbReference type="CDD" id="cd04301">
    <property type="entry name" value="NAT_SF"/>
    <property type="match status" value="1"/>
</dbReference>
<dbReference type="SUPFAM" id="SSF55729">
    <property type="entry name" value="Acyl-CoA N-acyltransferases (Nat)"/>
    <property type="match status" value="1"/>
</dbReference>
<gene>
    <name evidence="3" type="ORF">CERZMDRAFT_94460</name>
</gene>
<accession>A0A6A6FRN2</accession>
<dbReference type="EMBL" id="ML992665">
    <property type="protein sequence ID" value="KAF2216081.1"/>
    <property type="molecule type" value="Genomic_DNA"/>
</dbReference>
<dbReference type="AlphaFoldDB" id="A0A6A6FRN2"/>
<evidence type="ECO:0000313" key="4">
    <source>
        <dbReference type="Proteomes" id="UP000799539"/>
    </source>
</evidence>
<organism evidence="3 4">
    <name type="scientific">Cercospora zeae-maydis SCOH1-5</name>
    <dbReference type="NCBI Taxonomy" id="717836"/>
    <lineage>
        <taxon>Eukaryota</taxon>
        <taxon>Fungi</taxon>
        <taxon>Dikarya</taxon>
        <taxon>Ascomycota</taxon>
        <taxon>Pezizomycotina</taxon>
        <taxon>Dothideomycetes</taxon>
        <taxon>Dothideomycetidae</taxon>
        <taxon>Mycosphaerellales</taxon>
        <taxon>Mycosphaerellaceae</taxon>
        <taxon>Cercospora</taxon>
    </lineage>
</organism>
<feature type="domain" description="N-acetyltransferase" evidence="2">
    <location>
        <begin position="77"/>
        <end position="120"/>
    </location>
</feature>
<name>A0A6A6FRN2_9PEZI</name>
<keyword evidence="4" id="KW-1185">Reference proteome</keyword>
<dbReference type="Proteomes" id="UP000799539">
    <property type="component" value="Unassembled WGS sequence"/>
</dbReference>
<protein>
    <recommendedName>
        <fullName evidence="2">N-acetyltransferase domain-containing protein</fullName>
    </recommendedName>
</protein>
<feature type="region of interest" description="Disordered" evidence="1">
    <location>
        <begin position="15"/>
        <end position="34"/>
    </location>
</feature>
<dbReference type="Pfam" id="PF00583">
    <property type="entry name" value="Acetyltransf_1"/>
    <property type="match status" value="1"/>
</dbReference>
<dbReference type="Gene3D" id="3.40.630.30">
    <property type="match status" value="1"/>
</dbReference>
<proteinExistence type="predicted"/>